<comment type="caution">
    <text evidence="1">The sequence shown here is derived from an EMBL/GenBank/DDBJ whole genome shotgun (WGS) entry which is preliminary data.</text>
</comment>
<reference evidence="1" key="1">
    <citation type="journal article" date="2015" name="Nature">
        <title>Complex archaea that bridge the gap between prokaryotes and eukaryotes.</title>
        <authorList>
            <person name="Spang A."/>
            <person name="Saw J.H."/>
            <person name="Jorgensen S.L."/>
            <person name="Zaremba-Niedzwiedzka K."/>
            <person name="Martijn J."/>
            <person name="Lind A.E."/>
            <person name="van Eijk R."/>
            <person name="Schleper C."/>
            <person name="Guy L."/>
            <person name="Ettema T.J."/>
        </authorList>
    </citation>
    <scope>NUCLEOTIDE SEQUENCE</scope>
</reference>
<name>A0A0F8XUX4_9ZZZZ</name>
<protein>
    <recommendedName>
        <fullName evidence="2">Lipoprotein</fullName>
    </recommendedName>
</protein>
<proteinExistence type="predicted"/>
<dbReference type="PROSITE" id="PS51257">
    <property type="entry name" value="PROKAR_LIPOPROTEIN"/>
    <property type="match status" value="1"/>
</dbReference>
<organism evidence="1">
    <name type="scientific">marine sediment metagenome</name>
    <dbReference type="NCBI Taxonomy" id="412755"/>
    <lineage>
        <taxon>unclassified sequences</taxon>
        <taxon>metagenomes</taxon>
        <taxon>ecological metagenomes</taxon>
    </lineage>
</organism>
<evidence type="ECO:0008006" key="2">
    <source>
        <dbReference type="Google" id="ProtNLM"/>
    </source>
</evidence>
<sequence length="119" mass="13135">MRKLWILPLVVLAALALACTPGERYPEGVSPHESWKPRSEYCFFVDIDPAGYSNSTYFWSDDVVVADEGGTAIVRATNVRTSSTTYNADTGNPKRDFYQATVVKIIADGQLDVNGRCPE</sequence>
<accession>A0A0F8XUX4</accession>
<evidence type="ECO:0000313" key="1">
    <source>
        <dbReference type="EMBL" id="KKK72872.1"/>
    </source>
</evidence>
<gene>
    <name evidence="1" type="ORF">LCGC14_2899530</name>
</gene>
<dbReference type="AlphaFoldDB" id="A0A0F8XUX4"/>
<dbReference type="EMBL" id="LAZR01057041">
    <property type="protein sequence ID" value="KKK72872.1"/>
    <property type="molecule type" value="Genomic_DNA"/>
</dbReference>